<accession>A0AA39K611</accession>
<dbReference type="EMBL" id="JAUEPS010000026">
    <property type="protein sequence ID" value="KAK0455211.1"/>
    <property type="molecule type" value="Genomic_DNA"/>
</dbReference>
<sequence>MYMSRCLASQMPISPSMSSLILEQQRSFVVVVVMASVVVISKSELRWQTTVPTHTCQSFLYITHETNHPEDETRTFCLPGIQFIRGQPTLPPPITTPPTRTAAQSITDAFNGVSQFFYGITLVNQFIAFFASDTHSDNHTRRGVYPDPDGPTHHGLGDRNSNTISTPDPVVCSDVNDGGTQGGRGEIREGI</sequence>
<gene>
    <name evidence="2" type="ORF">EV420DRAFT_588368</name>
</gene>
<dbReference type="Proteomes" id="UP001175211">
    <property type="component" value="Unassembled WGS sequence"/>
</dbReference>
<dbReference type="GeneID" id="85366238"/>
<protein>
    <submittedName>
        <fullName evidence="2">Uncharacterized protein</fullName>
    </submittedName>
</protein>
<dbReference type="RefSeq" id="XP_060328721.1">
    <property type="nucleotide sequence ID" value="XM_060482690.1"/>
</dbReference>
<keyword evidence="3" id="KW-1185">Reference proteome</keyword>
<dbReference type="AlphaFoldDB" id="A0AA39K611"/>
<evidence type="ECO:0000313" key="2">
    <source>
        <dbReference type="EMBL" id="KAK0455211.1"/>
    </source>
</evidence>
<reference evidence="2" key="1">
    <citation type="submission" date="2023-06" db="EMBL/GenBank/DDBJ databases">
        <authorList>
            <consortium name="Lawrence Berkeley National Laboratory"/>
            <person name="Ahrendt S."/>
            <person name="Sahu N."/>
            <person name="Indic B."/>
            <person name="Wong-Bajracharya J."/>
            <person name="Merenyi Z."/>
            <person name="Ke H.-M."/>
            <person name="Monk M."/>
            <person name="Kocsube S."/>
            <person name="Drula E."/>
            <person name="Lipzen A."/>
            <person name="Balint B."/>
            <person name="Henrissat B."/>
            <person name="Andreopoulos B."/>
            <person name="Martin F.M."/>
            <person name="Harder C.B."/>
            <person name="Rigling D."/>
            <person name="Ford K.L."/>
            <person name="Foster G.D."/>
            <person name="Pangilinan J."/>
            <person name="Papanicolaou A."/>
            <person name="Barry K."/>
            <person name="LaButti K."/>
            <person name="Viragh M."/>
            <person name="Koriabine M."/>
            <person name="Yan M."/>
            <person name="Riley R."/>
            <person name="Champramary S."/>
            <person name="Plett K.L."/>
            <person name="Tsai I.J."/>
            <person name="Slot J."/>
            <person name="Sipos G."/>
            <person name="Plett J."/>
            <person name="Nagy L.G."/>
            <person name="Grigoriev I.V."/>
        </authorList>
    </citation>
    <scope>NUCLEOTIDE SEQUENCE</scope>
    <source>
        <strain evidence="2">CCBAS 213</strain>
    </source>
</reference>
<evidence type="ECO:0000313" key="3">
    <source>
        <dbReference type="Proteomes" id="UP001175211"/>
    </source>
</evidence>
<proteinExistence type="predicted"/>
<comment type="caution">
    <text evidence="2">The sequence shown here is derived from an EMBL/GenBank/DDBJ whole genome shotgun (WGS) entry which is preliminary data.</text>
</comment>
<feature type="region of interest" description="Disordered" evidence="1">
    <location>
        <begin position="138"/>
        <end position="191"/>
    </location>
</feature>
<evidence type="ECO:0000256" key="1">
    <source>
        <dbReference type="SAM" id="MobiDB-lite"/>
    </source>
</evidence>
<organism evidence="2 3">
    <name type="scientific">Armillaria tabescens</name>
    <name type="common">Ringless honey mushroom</name>
    <name type="synonym">Agaricus tabescens</name>
    <dbReference type="NCBI Taxonomy" id="1929756"/>
    <lineage>
        <taxon>Eukaryota</taxon>
        <taxon>Fungi</taxon>
        <taxon>Dikarya</taxon>
        <taxon>Basidiomycota</taxon>
        <taxon>Agaricomycotina</taxon>
        <taxon>Agaricomycetes</taxon>
        <taxon>Agaricomycetidae</taxon>
        <taxon>Agaricales</taxon>
        <taxon>Marasmiineae</taxon>
        <taxon>Physalacriaceae</taxon>
        <taxon>Desarmillaria</taxon>
    </lineage>
</organism>
<name>A0AA39K611_ARMTA</name>